<feature type="compositionally biased region" description="Acidic residues" evidence="1">
    <location>
        <begin position="102"/>
        <end position="113"/>
    </location>
</feature>
<sequence length="113" mass="14020">MYSQGETFYYDIDDEEFELSVVENITMKDKEYIIAEDYDGELHVFVYDEDEEEIYLLEDSDAMEIIEYWQDEYMGGEDIGDYEDDEYYDREDEEYSDKYDNEDYYEDDEEEYY</sequence>
<dbReference type="AlphaFoldDB" id="A0A414PY78"/>
<dbReference type="GeneID" id="62764298"/>
<reference evidence="2 3" key="1">
    <citation type="submission" date="2018-08" db="EMBL/GenBank/DDBJ databases">
        <title>A genome reference for cultivated species of the human gut microbiota.</title>
        <authorList>
            <person name="Zou Y."/>
            <person name="Xue W."/>
            <person name="Luo G."/>
        </authorList>
    </citation>
    <scope>NUCLEOTIDE SEQUENCE [LARGE SCALE GENOMIC DNA]</scope>
    <source>
        <strain evidence="2 3">AM25-1</strain>
    </source>
</reference>
<name>A0A414PY78_FUSMR</name>
<dbReference type="RefSeq" id="WP_005886791.1">
    <property type="nucleotide sequence ID" value="NZ_CABMMQ010000002.1"/>
</dbReference>
<feature type="compositionally biased region" description="Acidic residues" evidence="1">
    <location>
        <begin position="75"/>
        <end position="95"/>
    </location>
</feature>
<organism evidence="2 3">
    <name type="scientific">Fusobacterium mortiferum</name>
    <dbReference type="NCBI Taxonomy" id="850"/>
    <lineage>
        <taxon>Bacteria</taxon>
        <taxon>Fusobacteriati</taxon>
        <taxon>Fusobacteriota</taxon>
        <taxon>Fusobacteriia</taxon>
        <taxon>Fusobacteriales</taxon>
        <taxon>Fusobacteriaceae</taxon>
        <taxon>Fusobacterium</taxon>
    </lineage>
</organism>
<evidence type="ECO:0000313" key="2">
    <source>
        <dbReference type="EMBL" id="RHF73525.1"/>
    </source>
</evidence>
<proteinExistence type="predicted"/>
<accession>A0A414PY78</accession>
<comment type="caution">
    <text evidence="2">The sequence shown here is derived from an EMBL/GenBank/DDBJ whole genome shotgun (WGS) entry which is preliminary data.</text>
</comment>
<evidence type="ECO:0000313" key="3">
    <source>
        <dbReference type="Proteomes" id="UP000284676"/>
    </source>
</evidence>
<dbReference type="EMBL" id="QRHL01000004">
    <property type="protein sequence ID" value="RHF73525.1"/>
    <property type="molecule type" value="Genomic_DNA"/>
</dbReference>
<feature type="region of interest" description="Disordered" evidence="1">
    <location>
        <begin position="75"/>
        <end position="113"/>
    </location>
</feature>
<gene>
    <name evidence="2" type="ORF">DW663_04455</name>
</gene>
<evidence type="ECO:0000256" key="1">
    <source>
        <dbReference type="SAM" id="MobiDB-lite"/>
    </source>
</evidence>
<dbReference type="Proteomes" id="UP000284676">
    <property type="component" value="Unassembled WGS sequence"/>
</dbReference>
<protein>
    <recommendedName>
        <fullName evidence="4">DUF1292 domain-containing protein</fullName>
    </recommendedName>
</protein>
<evidence type="ECO:0008006" key="4">
    <source>
        <dbReference type="Google" id="ProtNLM"/>
    </source>
</evidence>